<dbReference type="SUPFAM" id="SSF90229">
    <property type="entry name" value="CCCH zinc finger"/>
    <property type="match status" value="1"/>
</dbReference>
<dbReference type="InterPro" id="IPR000571">
    <property type="entry name" value="Znf_CCCH"/>
</dbReference>
<name>A0A9W5WV89_BABOV</name>
<keyword evidence="3 4" id="KW-0862">Zinc</keyword>
<dbReference type="InterPro" id="IPR036855">
    <property type="entry name" value="Znf_CCCH_sf"/>
</dbReference>
<evidence type="ECO:0000256" key="2">
    <source>
        <dbReference type="ARBA" id="ARBA00022771"/>
    </source>
</evidence>
<protein>
    <submittedName>
        <fullName evidence="7">Nuclear fragile X mental retardation-interacting protein 1</fullName>
    </submittedName>
</protein>
<organism evidence="7 8">
    <name type="scientific">Babesia ovis</name>
    <dbReference type="NCBI Taxonomy" id="5869"/>
    <lineage>
        <taxon>Eukaryota</taxon>
        <taxon>Sar</taxon>
        <taxon>Alveolata</taxon>
        <taxon>Apicomplexa</taxon>
        <taxon>Aconoidasida</taxon>
        <taxon>Piroplasmida</taxon>
        <taxon>Babesiidae</taxon>
        <taxon>Babesia</taxon>
    </lineage>
</organism>
<proteinExistence type="predicted"/>
<feature type="compositionally biased region" description="Polar residues" evidence="5">
    <location>
        <begin position="58"/>
        <end position="68"/>
    </location>
</feature>
<dbReference type="Pfam" id="PF00642">
    <property type="entry name" value="zf-CCCH"/>
    <property type="match status" value="1"/>
</dbReference>
<feature type="zinc finger region" description="C3H1-type" evidence="4">
    <location>
        <begin position="253"/>
        <end position="281"/>
    </location>
</feature>
<dbReference type="Proteomes" id="UP001057455">
    <property type="component" value="Unassembled WGS sequence"/>
</dbReference>
<dbReference type="SMART" id="SM00356">
    <property type="entry name" value="ZnF_C3H1"/>
    <property type="match status" value="1"/>
</dbReference>
<evidence type="ECO:0000256" key="1">
    <source>
        <dbReference type="ARBA" id="ARBA00022723"/>
    </source>
</evidence>
<accession>A0A9W5WV89</accession>
<evidence type="ECO:0000313" key="7">
    <source>
        <dbReference type="EMBL" id="GFE54703.1"/>
    </source>
</evidence>
<evidence type="ECO:0000259" key="6">
    <source>
        <dbReference type="PROSITE" id="PS50103"/>
    </source>
</evidence>
<comment type="caution">
    <text evidence="7">The sequence shown here is derived from an EMBL/GenBank/DDBJ whole genome shotgun (WGS) entry which is preliminary data.</text>
</comment>
<dbReference type="SMART" id="SM00355">
    <property type="entry name" value="ZnF_C2H2"/>
    <property type="match status" value="2"/>
</dbReference>
<evidence type="ECO:0000256" key="4">
    <source>
        <dbReference type="PROSITE-ProRule" id="PRU00723"/>
    </source>
</evidence>
<dbReference type="EMBL" id="BLIY01000017">
    <property type="protein sequence ID" value="GFE54703.1"/>
    <property type="molecule type" value="Genomic_DNA"/>
</dbReference>
<dbReference type="PROSITE" id="PS00028">
    <property type="entry name" value="ZINC_FINGER_C2H2_1"/>
    <property type="match status" value="1"/>
</dbReference>
<sequence length="346" mass="39264">MTNPYNGNTPYGGAGMPMSVYDGQRNPAFYASSAQYTRYPYYGQRIPPCPPGYPPMTSYYQPRSGNHSGSHRRPPPAYVTADSRQVVTRSNDNITSSDNKVTCEACNMYFRTFTELSEHVEEMHVRCEVEGCDYSAPVDLMSVHALKHVKNHNGEYVLESADEIRKWVANRRNRHPLNRRRDVAAIEDSTLERLLRDAHRKSRNDQPAKSLLYPVISKVRPRPSALLHLSDPVKYRNLLRQSSGPYSYRPSISMTRAICQTFKRTRSCKFGDRCQYSHDFQVGGNRDLNITKRPPALLHVLKKDIYNAEKLLVTAIKTLVAHDFFDGTSESPSASEASSEKILPSV</sequence>
<evidence type="ECO:0000256" key="5">
    <source>
        <dbReference type="SAM" id="MobiDB-lite"/>
    </source>
</evidence>
<keyword evidence="2 4" id="KW-0863">Zinc-finger</keyword>
<gene>
    <name evidence="7" type="ORF">BaOVIS_021070</name>
</gene>
<feature type="region of interest" description="Disordered" evidence="5">
    <location>
        <begin position="53"/>
        <end position="78"/>
    </location>
</feature>
<evidence type="ECO:0000313" key="8">
    <source>
        <dbReference type="Proteomes" id="UP001057455"/>
    </source>
</evidence>
<dbReference type="AlphaFoldDB" id="A0A9W5WV89"/>
<dbReference type="PROSITE" id="PS50103">
    <property type="entry name" value="ZF_C3H1"/>
    <property type="match status" value="1"/>
</dbReference>
<keyword evidence="1 4" id="KW-0479">Metal-binding</keyword>
<feature type="domain" description="C3H1-type" evidence="6">
    <location>
        <begin position="253"/>
        <end position="281"/>
    </location>
</feature>
<dbReference type="InterPro" id="IPR013087">
    <property type="entry name" value="Znf_C2H2_type"/>
</dbReference>
<dbReference type="OrthoDB" id="273070at2759"/>
<evidence type="ECO:0000256" key="3">
    <source>
        <dbReference type="ARBA" id="ARBA00022833"/>
    </source>
</evidence>
<dbReference type="Gene3D" id="4.10.1000.10">
    <property type="entry name" value="Zinc finger, CCCH-type"/>
    <property type="match status" value="1"/>
</dbReference>
<keyword evidence="8" id="KW-1185">Reference proteome</keyword>
<dbReference type="GO" id="GO:0008270">
    <property type="term" value="F:zinc ion binding"/>
    <property type="evidence" value="ECO:0007669"/>
    <property type="project" value="UniProtKB-KW"/>
</dbReference>
<reference evidence="7" key="1">
    <citation type="submission" date="2019-12" db="EMBL/GenBank/DDBJ databases">
        <title>Genome sequence of Babesia ovis.</title>
        <authorList>
            <person name="Yamagishi J."/>
            <person name="Sevinc F."/>
            <person name="Xuan X."/>
        </authorList>
    </citation>
    <scope>NUCLEOTIDE SEQUENCE</scope>
    <source>
        <strain evidence="7">Selcuk</strain>
    </source>
</reference>